<protein>
    <submittedName>
        <fullName evidence="2">Uncharacterized protein</fullName>
    </submittedName>
</protein>
<evidence type="ECO:0000313" key="2">
    <source>
        <dbReference type="EMBL" id="ANN17165.1"/>
    </source>
</evidence>
<reference evidence="2 3" key="1">
    <citation type="journal article" date="2015" name="Genome Announc.">
        <title>Draft Genome Sequence of Norvancomycin-Producing Strain Amycolatopsis orientalis CPCC200066.</title>
        <authorList>
            <person name="Lei X."/>
            <person name="Yuan F."/>
            <person name="Shi Y."/>
            <person name="Li X."/>
            <person name="Wang L."/>
            <person name="Hong B."/>
        </authorList>
    </citation>
    <scope>NUCLEOTIDE SEQUENCE [LARGE SCALE GENOMIC DNA]</scope>
    <source>
        <strain evidence="2 3">B-37</strain>
    </source>
</reference>
<feature type="chain" id="PRO_5008256113" evidence="1">
    <location>
        <begin position="22"/>
        <end position="325"/>
    </location>
</feature>
<proteinExistence type="predicted"/>
<evidence type="ECO:0000313" key="3">
    <source>
        <dbReference type="Proteomes" id="UP000093695"/>
    </source>
</evidence>
<gene>
    <name evidence="2" type="ORF">SD37_16965</name>
</gene>
<organism evidence="2 3">
    <name type="scientific">Amycolatopsis orientalis</name>
    <name type="common">Nocardia orientalis</name>
    <dbReference type="NCBI Taxonomy" id="31958"/>
    <lineage>
        <taxon>Bacteria</taxon>
        <taxon>Bacillati</taxon>
        <taxon>Actinomycetota</taxon>
        <taxon>Actinomycetes</taxon>
        <taxon>Pseudonocardiales</taxon>
        <taxon>Pseudonocardiaceae</taxon>
        <taxon>Amycolatopsis</taxon>
    </lineage>
</organism>
<dbReference type="STRING" id="31958.SD37_16965"/>
<dbReference type="KEGG" id="aori:SD37_16965"/>
<keyword evidence="3" id="KW-1185">Reference proteome</keyword>
<dbReference type="AlphaFoldDB" id="A0A193BYB9"/>
<name>A0A193BYB9_AMYOR</name>
<sequence>MLTGMLALGALLAAPAEAATAQEVACTWQAKTLPVPAGTVSASVEGTDGRGEFSGQVSDGSVSRIIRWKHGGFTLRDIPAGYERASVNDQNRGGDIVGYASTPGSTDYTSFVLSGSTYRFLPTLEGHRYPRASAINSRGDVVGVVAHLDPYYEVPVLWPAGGNPIAITNTQNLSNPIDIDDDGTVLFGDGSGGPYTWKDGVLTSYALPAGYDDSSPVAISAGKVIASLSAGGRYTGDGFVWDDPRSPRRLERNTGVFAINRSGVVGGQIDTQQIGPPAVWDAAGRPTRLPLPDGASGGRVSVVGDDGRIGGTAGWSTPVAWRCVS</sequence>
<feature type="signal peptide" evidence="1">
    <location>
        <begin position="1"/>
        <end position="21"/>
    </location>
</feature>
<accession>A0A193BYB9</accession>
<dbReference type="Proteomes" id="UP000093695">
    <property type="component" value="Chromosome"/>
</dbReference>
<dbReference type="eggNOG" id="COG5563">
    <property type="taxonomic scope" value="Bacteria"/>
</dbReference>
<keyword evidence="1" id="KW-0732">Signal</keyword>
<evidence type="ECO:0000256" key="1">
    <source>
        <dbReference type="SAM" id="SignalP"/>
    </source>
</evidence>
<dbReference type="EMBL" id="CP016174">
    <property type="protein sequence ID" value="ANN17165.1"/>
    <property type="molecule type" value="Genomic_DNA"/>
</dbReference>